<reference evidence="3" key="1">
    <citation type="journal article" date="2022" name="Int. J. Mol. Sci.">
        <title>Draft Genome of Tanacetum Coccineum: Genomic Comparison of Closely Related Tanacetum-Family Plants.</title>
        <authorList>
            <person name="Yamashiro T."/>
            <person name="Shiraishi A."/>
            <person name="Nakayama K."/>
            <person name="Satake H."/>
        </authorList>
    </citation>
    <scope>NUCLEOTIDE SEQUENCE</scope>
</reference>
<feature type="coiled-coil region" evidence="1">
    <location>
        <begin position="267"/>
        <end position="341"/>
    </location>
</feature>
<evidence type="ECO:0000256" key="2">
    <source>
        <dbReference type="SAM" id="MobiDB-lite"/>
    </source>
</evidence>
<accession>A0ABQ5CJK3</accession>
<sequence>MTASCMACDAVSRLCEHKSSRVLVLEDGIFTKSEDKNQAKSSPSSIQDTGRGNKHGIRRIFLDVIRRIGPSFRTSVTQQSQAKFPQLDSGLIVPMFPPSKNQLRTSSNPRNQATIQDGRVTVQQIQGRQTHSFAGTGNRGNATNFKGTNTAGQPQILDEEQLAFLVDPGVYEAPIAQQIIPQNATFQTEDLDAYDSDCDDLSSAKAVLMANLSSCDSDVYLRVPNADSYPNDMLNQDDTNLSAPNDLLILSLVEQMTDQVANLDKDIQTNKMVNESLSAELERYKERFAIFEQRQNVDLNTREKLIDSKMDDIIRNKNAKLEAFKQEIDTLKETLSNNVKETESLSTTLTVFKTKSKEEESLSTTLTKKLFWKNKINN</sequence>
<protein>
    <submittedName>
        <fullName evidence="3">Uncharacterized protein</fullName>
    </submittedName>
</protein>
<gene>
    <name evidence="3" type="ORF">Tco_0907530</name>
</gene>
<evidence type="ECO:0000313" key="3">
    <source>
        <dbReference type="EMBL" id="GJT27255.1"/>
    </source>
</evidence>
<evidence type="ECO:0000313" key="4">
    <source>
        <dbReference type="Proteomes" id="UP001151760"/>
    </source>
</evidence>
<dbReference type="EMBL" id="BQNB010014361">
    <property type="protein sequence ID" value="GJT27255.1"/>
    <property type="molecule type" value="Genomic_DNA"/>
</dbReference>
<comment type="caution">
    <text evidence="3">The sequence shown here is derived from an EMBL/GenBank/DDBJ whole genome shotgun (WGS) entry which is preliminary data.</text>
</comment>
<feature type="region of interest" description="Disordered" evidence="2">
    <location>
        <begin position="34"/>
        <end position="53"/>
    </location>
</feature>
<reference evidence="3" key="2">
    <citation type="submission" date="2022-01" db="EMBL/GenBank/DDBJ databases">
        <authorList>
            <person name="Yamashiro T."/>
            <person name="Shiraishi A."/>
            <person name="Satake H."/>
            <person name="Nakayama K."/>
        </authorList>
    </citation>
    <scope>NUCLEOTIDE SEQUENCE</scope>
</reference>
<dbReference type="Proteomes" id="UP001151760">
    <property type="component" value="Unassembled WGS sequence"/>
</dbReference>
<keyword evidence="1" id="KW-0175">Coiled coil</keyword>
<name>A0ABQ5CJK3_9ASTR</name>
<feature type="compositionally biased region" description="Polar residues" evidence="2">
    <location>
        <begin position="39"/>
        <end position="50"/>
    </location>
</feature>
<organism evidence="3 4">
    <name type="scientific">Tanacetum coccineum</name>
    <dbReference type="NCBI Taxonomy" id="301880"/>
    <lineage>
        <taxon>Eukaryota</taxon>
        <taxon>Viridiplantae</taxon>
        <taxon>Streptophyta</taxon>
        <taxon>Embryophyta</taxon>
        <taxon>Tracheophyta</taxon>
        <taxon>Spermatophyta</taxon>
        <taxon>Magnoliopsida</taxon>
        <taxon>eudicotyledons</taxon>
        <taxon>Gunneridae</taxon>
        <taxon>Pentapetalae</taxon>
        <taxon>asterids</taxon>
        <taxon>campanulids</taxon>
        <taxon>Asterales</taxon>
        <taxon>Asteraceae</taxon>
        <taxon>Asteroideae</taxon>
        <taxon>Anthemideae</taxon>
        <taxon>Anthemidinae</taxon>
        <taxon>Tanacetum</taxon>
    </lineage>
</organism>
<keyword evidence="4" id="KW-1185">Reference proteome</keyword>
<evidence type="ECO:0000256" key="1">
    <source>
        <dbReference type="SAM" id="Coils"/>
    </source>
</evidence>
<proteinExistence type="predicted"/>